<dbReference type="EMBL" id="DQZR01000257">
    <property type="protein sequence ID" value="HDM36818.1"/>
    <property type="molecule type" value="Genomic_DNA"/>
</dbReference>
<dbReference type="NCBIfam" id="NF004889">
    <property type="entry name" value="PRK06252.1"/>
    <property type="match status" value="1"/>
</dbReference>
<dbReference type="PANTHER" id="PTHR47099:SF1">
    <property type="entry name" value="METHYLCOBAMIDE:COM METHYLTRANSFERASE MTBA"/>
    <property type="match status" value="1"/>
</dbReference>
<evidence type="ECO:0000259" key="1">
    <source>
        <dbReference type="Pfam" id="PF01208"/>
    </source>
</evidence>
<organism evidence="2">
    <name type="scientific">Candidatus Syntropharchaeum butanivorans</name>
    <dbReference type="NCBI Taxonomy" id="1839936"/>
    <lineage>
        <taxon>Archaea</taxon>
        <taxon>Methanobacteriati</taxon>
        <taxon>Methanobacteriota</taxon>
        <taxon>Stenosarchaea group</taxon>
        <taxon>Methanomicrobia</taxon>
        <taxon>Methanosarcinales</taxon>
        <taxon>ANME-2 cluster</taxon>
        <taxon>Candidatus Syntropharchaeum</taxon>
    </lineage>
</organism>
<dbReference type="Gene3D" id="3.20.20.210">
    <property type="match status" value="1"/>
</dbReference>
<proteinExistence type="predicted"/>
<dbReference type="Proteomes" id="UP000885863">
    <property type="component" value="Unassembled WGS sequence"/>
</dbReference>
<dbReference type="Pfam" id="PF01208">
    <property type="entry name" value="URO-D"/>
    <property type="match status" value="1"/>
</dbReference>
<dbReference type="GO" id="GO:0006779">
    <property type="term" value="P:porphyrin-containing compound biosynthetic process"/>
    <property type="evidence" value="ECO:0007669"/>
    <property type="project" value="InterPro"/>
</dbReference>
<gene>
    <name evidence="2" type="ORF">ENG09_06210</name>
</gene>
<dbReference type="PANTHER" id="PTHR47099">
    <property type="entry name" value="METHYLCOBAMIDE:COM METHYLTRANSFERASE MTBA"/>
    <property type="match status" value="1"/>
</dbReference>
<dbReference type="SUPFAM" id="SSF51726">
    <property type="entry name" value="UROD/MetE-like"/>
    <property type="match status" value="1"/>
</dbReference>
<dbReference type="InterPro" id="IPR052024">
    <property type="entry name" value="Methanogen_methyltrans"/>
</dbReference>
<dbReference type="InterPro" id="IPR038071">
    <property type="entry name" value="UROD/MetE-like_sf"/>
</dbReference>
<dbReference type="AlphaFoldDB" id="A0A7C1B673"/>
<reference evidence="2" key="1">
    <citation type="journal article" date="2020" name="mSystems">
        <title>Genome- and Community-Level Interaction Insights into Carbon Utilization and Element Cycling Functions of Hydrothermarchaeota in Hydrothermal Sediment.</title>
        <authorList>
            <person name="Zhou Z."/>
            <person name="Liu Y."/>
            <person name="Xu W."/>
            <person name="Pan J."/>
            <person name="Luo Z.H."/>
            <person name="Li M."/>
        </authorList>
    </citation>
    <scope>NUCLEOTIDE SEQUENCE [LARGE SCALE GENOMIC DNA]</scope>
    <source>
        <strain evidence="2">HyVt-185</strain>
    </source>
</reference>
<dbReference type="GO" id="GO:0004853">
    <property type="term" value="F:uroporphyrinogen decarboxylase activity"/>
    <property type="evidence" value="ECO:0007669"/>
    <property type="project" value="InterPro"/>
</dbReference>
<dbReference type="InterPro" id="IPR000257">
    <property type="entry name" value="Uroporphyrinogen_deCOase"/>
</dbReference>
<comment type="caution">
    <text evidence="2">The sequence shown here is derived from an EMBL/GenBank/DDBJ whole genome shotgun (WGS) entry which is preliminary data.</text>
</comment>
<evidence type="ECO:0000313" key="2">
    <source>
        <dbReference type="EMBL" id="HDM36818.1"/>
    </source>
</evidence>
<feature type="domain" description="Uroporphyrinogen decarboxylase (URO-D)" evidence="1">
    <location>
        <begin position="66"/>
        <end position="404"/>
    </location>
</feature>
<sequence>MNSSKSGIWVSSLNDLKFLRYIPLIYTSIPCSILKPDYILSLHPEIKTFKYGNKDLCTGDFMNSYERVMAVLEGRKDEVDQIPCVNTVSTATIEFMEKEDAFWPDAHKDPEKMARLGAAAHKYCGLDNITIPFDMTVEAEVFGVPIDFREKAAKKGRYLWPGAKRSVAESPDMIYIPDDIPNTKRVAVISKAIKILKEQYDGKAVVNVFMVPPFTALSSYIVDTIKFMMAMKSDPQLVHAFMEKLTPPFIEMANTYADAGADMITLHDMGAPCDNISPDQFEEFVKPYLTRILGEIKVPTVLNICGRTEPIIGKMVECGANAIAVDERDSIANVRAAADEIKPGYPIIGNIAPKKVIYQAPPEVIKEQVKTVIEQGVDMVAPGCDFWIQTPSEKIKAMVDATAEFGKR</sequence>
<accession>A0A7C1B673</accession>
<protein>
    <recommendedName>
        <fullName evidence="1">Uroporphyrinogen decarboxylase (URO-D) domain-containing protein</fullName>
    </recommendedName>
</protein>
<name>A0A7C1B673_9EURY</name>